<evidence type="ECO:0000256" key="4">
    <source>
        <dbReference type="ARBA" id="ARBA00022792"/>
    </source>
</evidence>
<dbReference type="Proteomes" id="UP001583186">
    <property type="component" value="Unassembled WGS sequence"/>
</dbReference>
<evidence type="ECO:0000256" key="7">
    <source>
        <dbReference type="ARBA" id="ARBA00023128"/>
    </source>
</evidence>
<feature type="compositionally biased region" description="Polar residues" evidence="10">
    <location>
        <begin position="189"/>
        <end position="207"/>
    </location>
</feature>
<feature type="region of interest" description="Disordered" evidence="10">
    <location>
        <begin position="166"/>
        <end position="303"/>
    </location>
</feature>
<evidence type="ECO:0000256" key="10">
    <source>
        <dbReference type="SAM" id="MobiDB-lite"/>
    </source>
</evidence>
<evidence type="ECO:0000256" key="3">
    <source>
        <dbReference type="ARBA" id="ARBA00022692"/>
    </source>
</evidence>
<keyword evidence="7" id="KW-0496">Mitochondrion</keyword>
<dbReference type="InterPro" id="IPR012571">
    <property type="entry name" value="Mdm31/Mdm32"/>
</dbReference>
<evidence type="ECO:0000256" key="5">
    <source>
        <dbReference type="ARBA" id="ARBA00022946"/>
    </source>
</evidence>
<feature type="region of interest" description="Disordered" evidence="10">
    <location>
        <begin position="778"/>
        <end position="797"/>
    </location>
</feature>
<evidence type="ECO:0000256" key="11">
    <source>
        <dbReference type="SAM" id="Phobius"/>
    </source>
</evidence>
<sequence length="934" mass="103036">MPSSSASTHQLGRRFWASVRDSVDSWASQAPSTVGRGVQNQRRSLTGLGIAHHVFSAHAVASATIAEAAGGRGGSKAARRTFSFLSGRQLLFSGRPRRFNFSSPINSSSYTTAANTRISPNHVRRSCTSGGLLLLGLSSPSTPPSTVVATCTAAADTALSGQSAAQKTSISRIARQAWQHQQRQHHQLHNSPKTQPQSQQRQRNGTLLLSRLRSKSQGQALPAWSPDARRNKSTNSGSNYNNNTPTSRQPQTPGSGDKSKQQVEADSTRRKSPAEGENKGAAGQQQQHQPPPQPHPPEGEDAETIASSVSKYLQSHLPKIPHRPTKEELLAAANGFSQRLKVRFKWLTIRSMRPWNADEWGAFLSWFMLGHIVWILVGTTTFMSLVILTINTVFAQEKLAKWVGDYLTQSAGVTVVFESAIVPKWKNGVITFRNVFVSRRPGQSKSSVTKGSSSSAAAIAAARHTHDPISGVAETDAENEDGEEYVVDDGNYTQFDVTINSVDVTLSFYKWWNGKGMLKDVEVRGVRGVIDRTHVKWSDGPLDPFSFRHEHQPGDFEIERFKLEDLMVTVHQPDGFRPFSASIFSCELPQLRKQWLFYDFLCANHVSGAYDGSLFTIHPRQIQHSTIMPGVVDNSHHNINNPVIEPMSPEAALAWKKFSRLRIDGLKIDHLNRGDPGPFGWIYEGNVDIVADVMLPAEADESLAKAMIDFYDKMEEAVTSNRYIRILDGNYGSTRRKEEEEAAAQLEVDASFDDKRGHLGWDKSDTHALKTTVTPPVTAQPATTATSTPTATVIKPPTFPDDPLPQYVVMDLRLHLNDVRAAVPFFPTTTALGQTRAQSYVNAALIRPIVAYINAKRTYIPISCRVVKHLSDFDGSWTTYDCGLLDDTSAEVYAAFAHDVEDQQSRVRRLKKVGFWTLSMVVHALLAGVAGDLM</sequence>
<protein>
    <submittedName>
        <fullName evidence="12">Mitochondrial distribution and morphology protein 31, mitochondrial</fullName>
    </submittedName>
</protein>
<evidence type="ECO:0000313" key="13">
    <source>
        <dbReference type="Proteomes" id="UP001583186"/>
    </source>
</evidence>
<proteinExistence type="inferred from homology"/>
<comment type="caution">
    <text evidence="12">The sequence shown here is derived from an EMBL/GenBank/DDBJ whole genome shotgun (WGS) entry which is preliminary data.</text>
</comment>
<feature type="compositionally biased region" description="Basic and acidic residues" evidence="10">
    <location>
        <begin position="257"/>
        <end position="278"/>
    </location>
</feature>
<keyword evidence="4" id="KW-0999">Mitochondrion inner membrane</keyword>
<name>A0ABR3Z3W8_9PEZI</name>
<organism evidence="12 13">
    <name type="scientific">Sporothrix stenoceras</name>
    <dbReference type="NCBI Taxonomy" id="5173"/>
    <lineage>
        <taxon>Eukaryota</taxon>
        <taxon>Fungi</taxon>
        <taxon>Dikarya</taxon>
        <taxon>Ascomycota</taxon>
        <taxon>Pezizomycotina</taxon>
        <taxon>Sordariomycetes</taxon>
        <taxon>Sordariomycetidae</taxon>
        <taxon>Ophiostomatales</taxon>
        <taxon>Ophiostomataceae</taxon>
        <taxon>Sporothrix</taxon>
    </lineage>
</organism>
<dbReference type="EMBL" id="JAWCUI010000030">
    <property type="protein sequence ID" value="KAL1894941.1"/>
    <property type="molecule type" value="Genomic_DNA"/>
</dbReference>
<feature type="transmembrane region" description="Helical" evidence="11">
    <location>
        <begin position="913"/>
        <end position="931"/>
    </location>
</feature>
<gene>
    <name evidence="12" type="primary">MDM31</name>
    <name evidence="12" type="ORF">Sste5346_005628</name>
</gene>
<keyword evidence="8 11" id="KW-0472">Membrane</keyword>
<evidence type="ECO:0000256" key="2">
    <source>
        <dbReference type="ARBA" id="ARBA00005687"/>
    </source>
</evidence>
<dbReference type="PANTHER" id="PTHR31068">
    <property type="entry name" value="MITOCHONDRIAL DISTRIBUTION AND MORPHOLOGY PROTEIN 31"/>
    <property type="match status" value="1"/>
</dbReference>
<evidence type="ECO:0000256" key="6">
    <source>
        <dbReference type="ARBA" id="ARBA00022989"/>
    </source>
</evidence>
<keyword evidence="13" id="KW-1185">Reference proteome</keyword>
<keyword evidence="6 11" id="KW-1133">Transmembrane helix</keyword>
<dbReference type="Pfam" id="PF08118">
    <property type="entry name" value="MDM31_MDM32"/>
    <property type="match status" value="1"/>
</dbReference>
<keyword evidence="3 11" id="KW-0812">Transmembrane</keyword>
<dbReference type="PANTHER" id="PTHR31068:SF0">
    <property type="entry name" value="MITOCHONDRIAL DISTRIBUTION AND MORPHOLOGY PROTEIN 31"/>
    <property type="match status" value="1"/>
</dbReference>
<feature type="compositionally biased region" description="Low complexity" evidence="10">
    <location>
        <begin position="778"/>
        <end position="793"/>
    </location>
</feature>
<feature type="compositionally biased region" description="Low complexity" evidence="10">
    <location>
        <begin position="233"/>
        <end position="247"/>
    </location>
</feature>
<evidence type="ECO:0000256" key="8">
    <source>
        <dbReference type="ARBA" id="ARBA00023136"/>
    </source>
</evidence>
<evidence type="ECO:0000256" key="9">
    <source>
        <dbReference type="ARBA" id="ARBA00025191"/>
    </source>
</evidence>
<comment type="similarity">
    <text evidence="2">Belongs to the MDM31/MDM32 family.</text>
</comment>
<comment type="function">
    <text evidence="9">Involved in the organization of the mitochondrial membranes and the global structure of the mitochondria. Also required for mitochondrial distribution and mobility as well as for the maintenance of mitochondrial DNA nucleoids structures.</text>
</comment>
<evidence type="ECO:0000256" key="1">
    <source>
        <dbReference type="ARBA" id="ARBA00004273"/>
    </source>
</evidence>
<accession>A0ABR3Z3W8</accession>
<reference evidence="12 13" key="1">
    <citation type="journal article" date="2024" name="IMA Fungus">
        <title>IMA Genome - F19 : A genome assembly and annotation guide to empower mycologists, including annotated draft genome sequences of Ceratocystis pirilliformis, Diaporthe australafricana, Fusarium ophioides, Paecilomyces lecythidis, and Sporothrix stenoceras.</title>
        <authorList>
            <person name="Aylward J."/>
            <person name="Wilson A.M."/>
            <person name="Visagie C.M."/>
            <person name="Spraker J."/>
            <person name="Barnes I."/>
            <person name="Buitendag C."/>
            <person name="Ceriani C."/>
            <person name="Del Mar Angel L."/>
            <person name="du Plessis D."/>
            <person name="Fuchs T."/>
            <person name="Gasser K."/>
            <person name="Kramer D."/>
            <person name="Li W."/>
            <person name="Munsamy K."/>
            <person name="Piso A."/>
            <person name="Price J.L."/>
            <person name="Sonnekus B."/>
            <person name="Thomas C."/>
            <person name="van der Nest A."/>
            <person name="van Dijk A."/>
            <person name="van Heerden A."/>
            <person name="van Vuuren N."/>
            <person name="Yilmaz N."/>
            <person name="Duong T.A."/>
            <person name="van der Merwe N.A."/>
            <person name="Wingfield M.J."/>
            <person name="Wingfield B.D."/>
        </authorList>
    </citation>
    <scope>NUCLEOTIDE SEQUENCE [LARGE SCALE GENOMIC DNA]</scope>
    <source>
        <strain evidence="12 13">CMW 5346</strain>
    </source>
</reference>
<evidence type="ECO:0000313" key="12">
    <source>
        <dbReference type="EMBL" id="KAL1894941.1"/>
    </source>
</evidence>
<keyword evidence="5" id="KW-0809">Transit peptide</keyword>
<feature type="transmembrane region" description="Helical" evidence="11">
    <location>
        <begin position="360"/>
        <end position="388"/>
    </location>
</feature>
<comment type="subcellular location">
    <subcellularLocation>
        <location evidence="1">Mitochondrion inner membrane</location>
    </subcellularLocation>
</comment>